<comment type="subcellular location">
    <subcellularLocation>
        <location evidence="1">Nucleus</location>
    </subcellularLocation>
</comment>
<dbReference type="InterPro" id="IPR001357">
    <property type="entry name" value="BRCT_dom"/>
</dbReference>
<dbReference type="Gene3D" id="3.40.50.10190">
    <property type="entry name" value="BRCT domain"/>
    <property type="match status" value="2"/>
</dbReference>
<dbReference type="PANTHER" id="PTHR13763:SF0">
    <property type="entry name" value="BREAST CANCER TYPE 1 SUSCEPTIBILITY PROTEIN"/>
    <property type="match status" value="1"/>
</dbReference>
<evidence type="ECO:0000256" key="5">
    <source>
        <dbReference type="ARBA" id="ARBA00023242"/>
    </source>
</evidence>
<dbReference type="GO" id="GO:0004842">
    <property type="term" value="F:ubiquitin-protein transferase activity"/>
    <property type="evidence" value="ECO:0007669"/>
    <property type="project" value="TreeGrafter"/>
</dbReference>
<name>A0A914RYX5_PAREQ</name>
<keyword evidence="4" id="KW-0234">DNA repair</keyword>
<feature type="domain" description="BRCT" evidence="6">
    <location>
        <begin position="43"/>
        <end position="90"/>
    </location>
</feature>
<evidence type="ECO:0000256" key="3">
    <source>
        <dbReference type="ARBA" id="ARBA00022763"/>
    </source>
</evidence>
<dbReference type="GO" id="GO:0000724">
    <property type="term" value="P:double-strand break repair via homologous recombination"/>
    <property type="evidence" value="ECO:0007669"/>
    <property type="project" value="TreeGrafter"/>
</dbReference>
<keyword evidence="2" id="KW-0677">Repeat</keyword>
<keyword evidence="3" id="KW-0227">DNA damage</keyword>
<keyword evidence="5" id="KW-0539">Nucleus</keyword>
<proteinExistence type="predicted"/>
<sequence length="193" mass="22289">MDFISDETTKRIFGLIHQRCQIVYPSCSRRRYSVFVSSAIPEVLSAQGKKFLSRRRIMEAILRGLFIVSQEWLQKCMLVGEFVDENGFEVNGFERDGVLVAEQSNAKARRNRLNMKPGLFRGCHFYICQHDFSGTVRKEVIARLIRVGEGVLLGREPRVESYTELGLKPFHTMRSWQGIPDVMALTSYLFRAF</sequence>
<dbReference type="GO" id="GO:0070531">
    <property type="term" value="C:BRCA1-A complex"/>
    <property type="evidence" value="ECO:0007669"/>
    <property type="project" value="TreeGrafter"/>
</dbReference>
<reference evidence="8" key="1">
    <citation type="submission" date="2022-11" db="UniProtKB">
        <authorList>
            <consortium name="WormBaseParasite"/>
        </authorList>
    </citation>
    <scope>IDENTIFICATION</scope>
</reference>
<protein>
    <submittedName>
        <fullName evidence="8">BRCT domain-containing protein</fullName>
    </submittedName>
</protein>
<dbReference type="GO" id="GO:0031436">
    <property type="term" value="C:BRCA1-BARD1 complex"/>
    <property type="evidence" value="ECO:0007669"/>
    <property type="project" value="TreeGrafter"/>
</dbReference>
<dbReference type="AlphaFoldDB" id="A0A914RYX5"/>
<evidence type="ECO:0000256" key="2">
    <source>
        <dbReference type="ARBA" id="ARBA00022737"/>
    </source>
</evidence>
<organism evidence="7 8">
    <name type="scientific">Parascaris equorum</name>
    <name type="common">Equine roundworm</name>
    <dbReference type="NCBI Taxonomy" id="6256"/>
    <lineage>
        <taxon>Eukaryota</taxon>
        <taxon>Metazoa</taxon>
        <taxon>Ecdysozoa</taxon>
        <taxon>Nematoda</taxon>
        <taxon>Chromadorea</taxon>
        <taxon>Rhabditida</taxon>
        <taxon>Spirurina</taxon>
        <taxon>Ascaridomorpha</taxon>
        <taxon>Ascaridoidea</taxon>
        <taxon>Ascarididae</taxon>
        <taxon>Parascaris</taxon>
    </lineage>
</organism>
<dbReference type="PROSITE" id="PS50172">
    <property type="entry name" value="BRCT"/>
    <property type="match status" value="1"/>
</dbReference>
<dbReference type="WBParaSite" id="PEQ_0000723501-mRNA-1">
    <property type="protein sequence ID" value="PEQ_0000723501-mRNA-1"/>
    <property type="gene ID" value="PEQ_0000723501"/>
</dbReference>
<evidence type="ECO:0000313" key="8">
    <source>
        <dbReference type="WBParaSite" id="PEQ_0000723501-mRNA-1"/>
    </source>
</evidence>
<dbReference type="InterPro" id="IPR036420">
    <property type="entry name" value="BRCT_dom_sf"/>
</dbReference>
<dbReference type="Proteomes" id="UP000887564">
    <property type="component" value="Unplaced"/>
</dbReference>
<evidence type="ECO:0000256" key="1">
    <source>
        <dbReference type="ARBA" id="ARBA00004123"/>
    </source>
</evidence>
<keyword evidence="7" id="KW-1185">Reference proteome</keyword>
<evidence type="ECO:0000256" key="4">
    <source>
        <dbReference type="ARBA" id="ARBA00023204"/>
    </source>
</evidence>
<dbReference type="SUPFAM" id="SSF52113">
    <property type="entry name" value="BRCT domain"/>
    <property type="match status" value="1"/>
</dbReference>
<dbReference type="InterPro" id="IPR031099">
    <property type="entry name" value="BRCA1-associated"/>
</dbReference>
<evidence type="ECO:0000313" key="7">
    <source>
        <dbReference type="Proteomes" id="UP000887564"/>
    </source>
</evidence>
<dbReference type="PANTHER" id="PTHR13763">
    <property type="entry name" value="BREAST CANCER TYPE 1 SUSCEPTIBILITY PROTEIN BRCA1"/>
    <property type="match status" value="1"/>
</dbReference>
<dbReference type="GO" id="GO:0045944">
    <property type="term" value="P:positive regulation of transcription by RNA polymerase II"/>
    <property type="evidence" value="ECO:0007669"/>
    <property type="project" value="TreeGrafter"/>
</dbReference>
<evidence type="ECO:0000259" key="6">
    <source>
        <dbReference type="PROSITE" id="PS50172"/>
    </source>
</evidence>
<accession>A0A914RYX5</accession>